<dbReference type="InParanoid" id="A0A139WAT7"/>
<accession>A0A139WAT7</accession>
<dbReference type="GO" id="GO:0004061">
    <property type="term" value="F:arylformamidase activity"/>
    <property type="evidence" value="ECO:0000318"/>
    <property type="project" value="GO_Central"/>
</dbReference>
<dbReference type="Proteomes" id="UP000007266">
    <property type="component" value="Linkage group 10"/>
</dbReference>
<dbReference type="OMA" id="ELIDHFC"/>
<dbReference type="Pfam" id="PF07859">
    <property type="entry name" value="Abhydrolase_3"/>
    <property type="match status" value="2"/>
</dbReference>
<reference evidence="3 4" key="1">
    <citation type="journal article" date="2008" name="Nature">
        <title>The genome of the model beetle and pest Tribolium castaneum.</title>
        <authorList>
            <consortium name="Tribolium Genome Sequencing Consortium"/>
            <person name="Richards S."/>
            <person name="Gibbs R.A."/>
            <person name="Weinstock G.M."/>
            <person name="Brown S.J."/>
            <person name="Denell R."/>
            <person name="Beeman R.W."/>
            <person name="Gibbs R."/>
            <person name="Beeman R.W."/>
            <person name="Brown S.J."/>
            <person name="Bucher G."/>
            <person name="Friedrich M."/>
            <person name="Grimmelikhuijzen C.J."/>
            <person name="Klingler M."/>
            <person name="Lorenzen M."/>
            <person name="Richards S."/>
            <person name="Roth S."/>
            <person name="Schroder R."/>
            <person name="Tautz D."/>
            <person name="Zdobnov E.M."/>
            <person name="Muzny D."/>
            <person name="Gibbs R.A."/>
            <person name="Weinstock G.M."/>
            <person name="Attaway T."/>
            <person name="Bell S."/>
            <person name="Buhay C.J."/>
            <person name="Chandrabose M.N."/>
            <person name="Chavez D."/>
            <person name="Clerk-Blankenburg K.P."/>
            <person name="Cree A."/>
            <person name="Dao M."/>
            <person name="Davis C."/>
            <person name="Chacko J."/>
            <person name="Dinh H."/>
            <person name="Dugan-Rocha S."/>
            <person name="Fowler G."/>
            <person name="Garner T.T."/>
            <person name="Garnes J."/>
            <person name="Gnirke A."/>
            <person name="Hawes A."/>
            <person name="Hernandez J."/>
            <person name="Hines S."/>
            <person name="Holder M."/>
            <person name="Hume J."/>
            <person name="Jhangiani S.N."/>
            <person name="Joshi V."/>
            <person name="Khan Z.M."/>
            <person name="Jackson L."/>
            <person name="Kovar C."/>
            <person name="Kowis A."/>
            <person name="Lee S."/>
            <person name="Lewis L.R."/>
            <person name="Margolis J."/>
            <person name="Morgan M."/>
            <person name="Nazareth L.V."/>
            <person name="Nguyen N."/>
            <person name="Okwuonu G."/>
            <person name="Parker D."/>
            <person name="Richards S."/>
            <person name="Ruiz S.J."/>
            <person name="Santibanez J."/>
            <person name="Savard J."/>
            <person name="Scherer S.E."/>
            <person name="Schneider B."/>
            <person name="Sodergren E."/>
            <person name="Tautz D."/>
            <person name="Vattahil S."/>
            <person name="Villasana D."/>
            <person name="White C.S."/>
            <person name="Wright R."/>
            <person name="Park Y."/>
            <person name="Beeman R.W."/>
            <person name="Lord J."/>
            <person name="Oppert B."/>
            <person name="Lorenzen M."/>
            <person name="Brown S."/>
            <person name="Wang L."/>
            <person name="Savard J."/>
            <person name="Tautz D."/>
            <person name="Richards S."/>
            <person name="Weinstock G."/>
            <person name="Gibbs R.A."/>
            <person name="Liu Y."/>
            <person name="Worley K."/>
            <person name="Weinstock G."/>
            <person name="Elsik C.G."/>
            <person name="Reese J.T."/>
            <person name="Elhaik E."/>
            <person name="Landan G."/>
            <person name="Graur D."/>
            <person name="Arensburger P."/>
            <person name="Atkinson P."/>
            <person name="Beeman R.W."/>
            <person name="Beidler J."/>
            <person name="Brown S.J."/>
            <person name="Demuth J.P."/>
            <person name="Drury D.W."/>
            <person name="Du Y.Z."/>
            <person name="Fujiwara H."/>
            <person name="Lorenzen M."/>
            <person name="Maselli V."/>
            <person name="Osanai M."/>
            <person name="Park Y."/>
            <person name="Robertson H.M."/>
            <person name="Tu Z."/>
            <person name="Wang J.J."/>
            <person name="Wang S."/>
            <person name="Richards S."/>
            <person name="Song H."/>
            <person name="Zhang L."/>
            <person name="Sodergren E."/>
            <person name="Werner D."/>
            <person name="Stanke M."/>
            <person name="Morgenstern B."/>
            <person name="Solovyev V."/>
            <person name="Kosarev P."/>
            <person name="Brown G."/>
            <person name="Chen H.C."/>
            <person name="Ermolaeva O."/>
            <person name="Hlavina W."/>
            <person name="Kapustin Y."/>
            <person name="Kiryutin B."/>
            <person name="Kitts P."/>
            <person name="Maglott D."/>
            <person name="Pruitt K."/>
            <person name="Sapojnikov V."/>
            <person name="Souvorov A."/>
            <person name="Mackey A.J."/>
            <person name="Waterhouse R.M."/>
            <person name="Wyder S."/>
            <person name="Zdobnov E.M."/>
            <person name="Zdobnov E.M."/>
            <person name="Wyder S."/>
            <person name="Kriventseva E.V."/>
            <person name="Kadowaki T."/>
            <person name="Bork P."/>
            <person name="Aranda M."/>
            <person name="Bao R."/>
            <person name="Beermann A."/>
            <person name="Berns N."/>
            <person name="Bolognesi R."/>
            <person name="Bonneton F."/>
            <person name="Bopp D."/>
            <person name="Brown S.J."/>
            <person name="Bucher G."/>
            <person name="Butts T."/>
            <person name="Chaumot A."/>
            <person name="Denell R.E."/>
            <person name="Ferrier D.E."/>
            <person name="Friedrich M."/>
            <person name="Gordon C.M."/>
            <person name="Jindra M."/>
            <person name="Klingler M."/>
            <person name="Lan Q."/>
            <person name="Lattorff H.M."/>
            <person name="Laudet V."/>
            <person name="von Levetsow C."/>
            <person name="Liu Z."/>
            <person name="Lutz R."/>
            <person name="Lynch J.A."/>
            <person name="da Fonseca R.N."/>
            <person name="Posnien N."/>
            <person name="Reuter R."/>
            <person name="Roth S."/>
            <person name="Savard J."/>
            <person name="Schinko J.B."/>
            <person name="Schmitt C."/>
            <person name="Schoppmeier M."/>
            <person name="Schroder R."/>
            <person name="Shippy T.D."/>
            <person name="Simonnet F."/>
            <person name="Marques-Souza H."/>
            <person name="Tautz D."/>
            <person name="Tomoyasu Y."/>
            <person name="Trauner J."/>
            <person name="Van der Zee M."/>
            <person name="Vervoort M."/>
            <person name="Wittkopp N."/>
            <person name="Wimmer E.A."/>
            <person name="Yang X."/>
            <person name="Jones A.K."/>
            <person name="Sattelle D.B."/>
            <person name="Ebert P.R."/>
            <person name="Nelson D."/>
            <person name="Scott J.G."/>
            <person name="Beeman R.W."/>
            <person name="Muthukrishnan S."/>
            <person name="Kramer K.J."/>
            <person name="Arakane Y."/>
            <person name="Beeman R.W."/>
            <person name="Zhu Q."/>
            <person name="Hogenkamp D."/>
            <person name="Dixit R."/>
            <person name="Oppert B."/>
            <person name="Jiang H."/>
            <person name="Zou Z."/>
            <person name="Marshall J."/>
            <person name="Elpidina E."/>
            <person name="Vinokurov K."/>
            <person name="Oppert C."/>
            <person name="Zou Z."/>
            <person name="Evans J."/>
            <person name="Lu Z."/>
            <person name="Zhao P."/>
            <person name="Sumathipala N."/>
            <person name="Altincicek B."/>
            <person name="Vilcinskas A."/>
            <person name="Williams M."/>
            <person name="Hultmark D."/>
            <person name="Hetru C."/>
            <person name="Jiang H."/>
            <person name="Grimmelikhuijzen C.J."/>
            <person name="Hauser F."/>
            <person name="Cazzamali G."/>
            <person name="Williamson M."/>
            <person name="Park Y."/>
            <person name="Li B."/>
            <person name="Tanaka Y."/>
            <person name="Predel R."/>
            <person name="Neupert S."/>
            <person name="Schachtner J."/>
            <person name="Verleyen P."/>
            <person name="Raible F."/>
            <person name="Bork P."/>
            <person name="Friedrich M."/>
            <person name="Walden K.K."/>
            <person name="Robertson H.M."/>
            <person name="Angeli S."/>
            <person name="Foret S."/>
            <person name="Bucher G."/>
            <person name="Schuetz S."/>
            <person name="Maleszka R."/>
            <person name="Wimmer E.A."/>
            <person name="Beeman R.W."/>
            <person name="Lorenzen M."/>
            <person name="Tomoyasu Y."/>
            <person name="Miller S.C."/>
            <person name="Grossmann D."/>
            <person name="Bucher G."/>
        </authorList>
    </citation>
    <scope>NUCLEOTIDE SEQUENCE [LARGE SCALE GENOMIC DNA]</scope>
    <source>
        <strain evidence="3 4">Georgia GA2</strain>
    </source>
</reference>
<evidence type="ECO:0000259" key="2">
    <source>
        <dbReference type="Pfam" id="PF07859"/>
    </source>
</evidence>
<gene>
    <name evidence="3" type="primary">AUGUSTUS-3.0.2_34906</name>
    <name evidence="3" type="ORF">TcasGA2_TC034906</name>
</gene>
<dbReference type="eggNOG" id="KOG4627">
    <property type="taxonomic scope" value="Eukaryota"/>
</dbReference>
<evidence type="ECO:0000256" key="1">
    <source>
        <dbReference type="ARBA" id="ARBA00022801"/>
    </source>
</evidence>
<keyword evidence="1" id="KW-0378">Hydrolase</keyword>
<dbReference type="PANTHER" id="PTHR48081:SF33">
    <property type="entry name" value="KYNURENINE FORMAMIDASE"/>
    <property type="match status" value="1"/>
</dbReference>
<dbReference type="InterPro" id="IPR029058">
    <property type="entry name" value="AB_hydrolase_fold"/>
</dbReference>
<dbReference type="PANTHER" id="PTHR48081">
    <property type="entry name" value="AB HYDROLASE SUPERFAMILY PROTEIN C4A8.06C"/>
    <property type="match status" value="1"/>
</dbReference>
<proteinExistence type="predicted"/>
<dbReference type="InterPro" id="IPR013094">
    <property type="entry name" value="AB_hydrolase_3"/>
</dbReference>
<organism evidence="3 4">
    <name type="scientific">Tribolium castaneum</name>
    <name type="common">Red flour beetle</name>
    <dbReference type="NCBI Taxonomy" id="7070"/>
    <lineage>
        <taxon>Eukaryota</taxon>
        <taxon>Metazoa</taxon>
        <taxon>Ecdysozoa</taxon>
        <taxon>Arthropoda</taxon>
        <taxon>Hexapoda</taxon>
        <taxon>Insecta</taxon>
        <taxon>Pterygota</taxon>
        <taxon>Neoptera</taxon>
        <taxon>Endopterygota</taxon>
        <taxon>Coleoptera</taxon>
        <taxon>Polyphaga</taxon>
        <taxon>Cucujiformia</taxon>
        <taxon>Tenebrionidae</taxon>
        <taxon>Tenebrionidae incertae sedis</taxon>
        <taxon>Tribolium</taxon>
    </lineage>
</organism>
<feature type="domain" description="Alpha/beta hydrolase fold-3" evidence="2">
    <location>
        <begin position="74"/>
        <end position="192"/>
    </location>
</feature>
<dbReference type="InterPro" id="IPR050300">
    <property type="entry name" value="GDXG_lipolytic_enzyme"/>
</dbReference>
<keyword evidence="4" id="KW-1185">Reference proteome</keyword>
<dbReference type="Gene3D" id="3.40.50.1820">
    <property type="entry name" value="alpha/beta hydrolase"/>
    <property type="match status" value="2"/>
</dbReference>
<evidence type="ECO:0000313" key="4">
    <source>
        <dbReference type="Proteomes" id="UP000007266"/>
    </source>
</evidence>
<dbReference type="AlphaFoldDB" id="A0A139WAT7"/>
<evidence type="ECO:0000313" key="3">
    <source>
        <dbReference type="EMBL" id="KYB25017.1"/>
    </source>
</evidence>
<dbReference type="SUPFAM" id="SSF53474">
    <property type="entry name" value="alpha/beta-Hydrolases"/>
    <property type="match status" value="2"/>
</dbReference>
<reference evidence="3 4" key="2">
    <citation type="journal article" date="2010" name="Nucleic Acids Res.">
        <title>BeetleBase in 2010: revisions to provide comprehensive genomic information for Tribolium castaneum.</title>
        <authorList>
            <person name="Kim H.S."/>
            <person name="Murphy T."/>
            <person name="Xia J."/>
            <person name="Caragea D."/>
            <person name="Park Y."/>
            <person name="Beeman R.W."/>
            <person name="Lorenzen M.D."/>
            <person name="Butcher S."/>
            <person name="Manak J.R."/>
            <person name="Brown S.J."/>
        </authorList>
    </citation>
    <scope>GENOME REANNOTATION</scope>
    <source>
        <strain evidence="3 4">Georgia GA2</strain>
    </source>
</reference>
<sequence length="580" mass="65534">MHQQDLEKLYSPSQWTRRFSSADEVIQHHLKFIEKASAETRDKVPSQLDVPYGSTQRQKIDIFGTDLDDGAPIFVFVHGGYWQMKAISKSSYHFLARNFYKNGIKSIFIGYDLCPDVPLSQIVAQTQSAVDKCLEYAKETRSKGLYLMGHSAGAHLVASSLHSVPPQDRKLVKGAILASGVFDLRPLVSTEVNQPLKLDEKLATELSPLKQDFAKEFGETSFLVIVGEYESPAFVKQSELFSEKLLNLGLKSQFWVVPKVDHFDIIESFFEDSFTIFSKISAYFHSKTSNMTDVEKLFLPNQWSKRFAPDVIVDKHLEFAAKGSETARQKVPSQLNVKYGNLEKEKIDIFGTDLPNEAPIVGFVHGGYWQKEYLNRSTYHFLAPILHKNGIKSMFVGYELCPKVTLDQIITEITLATKQCLKYAHENGSKGFYLAGYSAGAHLVAALYTNLAPISLSNEERNMIKSVFLIAGIYDLRELPKTCVNEPLKLSQSEAEKLSPLLQNVVKGVTTKFHVISARNDSPEFQKQAKMFDEKLRNGGVVTKWTNVEDVDHFDVVERLVDENFEVTKLILVQIHNPDE</sequence>
<dbReference type="EMBL" id="KQ971380">
    <property type="protein sequence ID" value="KYB25017.1"/>
    <property type="molecule type" value="Genomic_DNA"/>
</dbReference>
<dbReference type="STRING" id="7070.A0A139WAT7"/>
<name>A0A139WAT7_TRICA</name>
<protein>
    <submittedName>
        <fullName evidence="3">Kynurenine formamidase-like protein</fullName>
    </submittedName>
</protein>
<feature type="domain" description="Alpha/beta hydrolase fold-3" evidence="2">
    <location>
        <begin position="363"/>
        <end position="482"/>
    </location>
</feature>